<organism evidence="1 2">
    <name type="scientific">Heyndrickxia oleronia</name>
    <dbReference type="NCBI Taxonomy" id="38875"/>
    <lineage>
        <taxon>Bacteria</taxon>
        <taxon>Bacillati</taxon>
        <taxon>Bacillota</taxon>
        <taxon>Bacilli</taxon>
        <taxon>Bacillales</taxon>
        <taxon>Bacillaceae</taxon>
        <taxon>Heyndrickxia</taxon>
    </lineage>
</organism>
<feature type="non-terminal residue" evidence="1">
    <location>
        <position position="1"/>
    </location>
</feature>
<accession>A0A8E2LBY0</accession>
<dbReference type="Proteomes" id="UP000189761">
    <property type="component" value="Unassembled WGS sequence"/>
</dbReference>
<name>A0A8E2LBY0_9BACI</name>
<evidence type="ECO:0000313" key="2">
    <source>
        <dbReference type="Proteomes" id="UP000189761"/>
    </source>
</evidence>
<keyword evidence="2" id="KW-1185">Reference proteome</keyword>
<sequence length="60" mass="6758">HTELILMTKSFIWIHGEKTPKVIVMLLLFNNLGPIRFIIEPTMQAGGRVMFNLCSTIGSV</sequence>
<dbReference type="RefSeq" id="WP_211279637.1">
    <property type="nucleotide sequence ID" value="NZ_MTLA01000537.1"/>
</dbReference>
<gene>
    <name evidence="1" type="ORF">BWZ43_25445</name>
</gene>
<proteinExistence type="predicted"/>
<protein>
    <submittedName>
        <fullName evidence="1">Uncharacterized protein</fullName>
    </submittedName>
</protein>
<evidence type="ECO:0000313" key="1">
    <source>
        <dbReference type="EMBL" id="OOP63497.1"/>
    </source>
</evidence>
<dbReference type="AlphaFoldDB" id="A0A8E2LBY0"/>
<reference evidence="1 2" key="1">
    <citation type="submission" date="2017-01" db="EMBL/GenBank/DDBJ databases">
        <title>Draft genome sequence of Bacillus oleronius.</title>
        <authorList>
            <person name="Allam M."/>
        </authorList>
    </citation>
    <scope>NUCLEOTIDE SEQUENCE [LARGE SCALE GENOMIC DNA]</scope>
    <source>
        <strain evidence="1 2">DSM 9356</strain>
    </source>
</reference>
<comment type="caution">
    <text evidence="1">The sequence shown here is derived from an EMBL/GenBank/DDBJ whole genome shotgun (WGS) entry which is preliminary data.</text>
</comment>
<dbReference type="EMBL" id="MTLA01000537">
    <property type="protein sequence ID" value="OOP63497.1"/>
    <property type="molecule type" value="Genomic_DNA"/>
</dbReference>